<dbReference type="InterPro" id="IPR021858">
    <property type="entry name" value="Fun_TF"/>
</dbReference>
<dbReference type="GeneID" id="30200425"/>
<dbReference type="CDD" id="cd00067">
    <property type="entry name" value="GAL4"/>
    <property type="match status" value="1"/>
</dbReference>
<feature type="domain" description="Zn(2)-C6 fungal-type" evidence="4">
    <location>
        <begin position="33"/>
        <end position="63"/>
    </location>
</feature>
<dbReference type="PROSITE" id="PS50048">
    <property type="entry name" value="ZN2_CY6_FUNGAL_2"/>
    <property type="match status" value="1"/>
</dbReference>
<feature type="region of interest" description="Disordered" evidence="3">
    <location>
        <begin position="1"/>
        <end position="32"/>
    </location>
</feature>
<feature type="compositionally biased region" description="Low complexity" evidence="3">
    <location>
        <begin position="13"/>
        <end position="23"/>
    </location>
</feature>
<dbReference type="Pfam" id="PF00172">
    <property type="entry name" value="Zn_clus"/>
    <property type="match status" value="1"/>
</dbReference>
<reference evidence="5 6" key="1">
    <citation type="journal article" date="2016" name="Proc. Natl. Acad. Sci. U.S.A.">
        <title>Comparative genomics of biotechnologically important yeasts.</title>
        <authorList>
            <person name="Riley R."/>
            <person name="Haridas S."/>
            <person name="Wolfe K.H."/>
            <person name="Lopes M.R."/>
            <person name="Hittinger C.T."/>
            <person name="Goeker M."/>
            <person name="Salamov A.A."/>
            <person name="Wisecaver J.H."/>
            <person name="Long T.M."/>
            <person name="Calvey C.H."/>
            <person name="Aerts A.L."/>
            <person name="Barry K.W."/>
            <person name="Choi C."/>
            <person name="Clum A."/>
            <person name="Coughlan A.Y."/>
            <person name="Deshpande S."/>
            <person name="Douglass A.P."/>
            <person name="Hanson S.J."/>
            <person name="Klenk H.-P."/>
            <person name="LaButti K.M."/>
            <person name="Lapidus A."/>
            <person name="Lindquist E.A."/>
            <person name="Lipzen A.M."/>
            <person name="Meier-Kolthoff J.P."/>
            <person name="Ohm R.A."/>
            <person name="Otillar R.P."/>
            <person name="Pangilinan J.L."/>
            <person name="Peng Y."/>
            <person name="Rokas A."/>
            <person name="Rosa C.A."/>
            <person name="Scheuner C."/>
            <person name="Sibirny A.A."/>
            <person name="Slot J.C."/>
            <person name="Stielow J.B."/>
            <person name="Sun H."/>
            <person name="Kurtzman C.P."/>
            <person name="Blackwell M."/>
            <person name="Grigoriev I.V."/>
            <person name="Jeffries T.W."/>
        </authorList>
    </citation>
    <scope>NUCLEOTIDE SEQUENCE [LARGE SCALE GENOMIC DNA]</scope>
    <source>
        <strain evidence="6">ATCC 58044 / CBS 1984 / NCYC 433 / NRRL Y-366-8</strain>
    </source>
</reference>
<dbReference type="GO" id="GO:0005634">
    <property type="term" value="C:nucleus"/>
    <property type="evidence" value="ECO:0007669"/>
    <property type="project" value="UniProtKB-SubCell"/>
</dbReference>
<keyword evidence="2" id="KW-0539">Nucleus</keyword>
<dbReference type="SUPFAM" id="SSF57701">
    <property type="entry name" value="Zn2/Cys6 DNA-binding domain"/>
    <property type="match status" value="1"/>
</dbReference>
<evidence type="ECO:0000256" key="3">
    <source>
        <dbReference type="SAM" id="MobiDB-lite"/>
    </source>
</evidence>
<organism evidence="5 6">
    <name type="scientific">Wickerhamomyces anomalus (strain ATCC 58044 / CBS 1984 / NCYC 433 / NRRL Y-366-8)</name>
    <name type="common">Yeast</name>
    <name type="synonym">Hansenula anomala</name>
    <dbReference type="NCBI Taxonomy" id="683960"/>
    <lineage>
        <taxon>Eukaryota</taxon>
        <taxon>Fungi</taxon>
        <taxon>Dikarya</taxon>
        <taxon>Ascomycota</taxon>
        <taxon>Saccharomycotina</taxon>
        <taxon>Saccharomycetes</taxon>
        <taxon>Phaffomycetales</taxon>
        <taxon>Wickerhamomycetaceae</taxon>
        <taxon>Wickerhamomyces</taxon>
    </lineage>
</organism>
<dbReference type="EMBL" id="KV454209">
    <property type="protein sequence ID" value="ODQ60890.1"/>
    <property type="molecule type" value="Genomic_DNA"/>
</dbReference>
<dbReference type="InterPro" id="IPR001138">
    <property type="entry name" value="Zn2Cys6_DnaBD"/>
</dbReference>
<dbReference type="PRINTS" id="PR00755">
    <property type="entry name" value="AFLATOXINBRP"/>
</dbReference>
<dbReference type="OrthoDB" id="5229455at2759"/>
<feature type="region of interest" description="Disordered" evidence="3">
    <location>
        <begin position="74"/>
        <end position="102"/>
    </location>
</feature>
<accession>A0A1E3P6G0</accession>
<evidence type="ECO:0000256" key="1">
    <source>
        <dbReference type="ARBA" id="ARBA00004123"/>
    </source>
</evidence>
<dbReference type="InterPro" id="IPR036864">
    <property type="entry name" value="Zn2-C6_fun-type_DNA-bd_sf"/>
</dbReference>
<dbReference type="PANTHER" id="PTHR37534">
    <property type="entry name" value="TRANSCRIPTIONAL ACTIVATOR PROTEIN UGA3"/>
    <property type="match status" value="1"/>
</dbReference>
<keyword evidence="6" id="KW-1185">Reference proteome</keyword>
<dbReference type="RefSeq" id="XP_019040097.1">
    <property type="nucleotide sequence ID" value="XM_019183179.1"/>
</dbReference>
<evidence type="ECO:0000259" key="4">
    <source>
        <dbReference type="PROSITE" id="PS50048"/>
    </source>
</evidence>
<feature type="compositionally biased region" description="Polar residues" evidence="3">
    <location>
        <begin position="1"/>
        <end position="12"/>
    </location>
</feature>
<name>A0A1E3P6G0_WICAA</name>
<dbReference type="AlphaFoldDB" id="A0A1E3P6G0"/>
<dbReference type="PROSITE" id="PS00463">
    <property type="entry name" value="ZN2_CY6_FUNGAL_1"/>
    <property type="match status" value="1"/>
</dbReference>
<gene>
    <name evidence="5" type="ORF">WICANDRAFT_61453</name>
</gene>
<dbReference type="GO" id="GO:0008270">
    <property type="term" value="F:zinc ion binding"/>
    <property type="evidence" value="ECO:0007669"/>
    <property type="project" value="InterPro"/>
</dbReference>
<dbReference type="SMART" id="SM00066">
    <property type="entry name" value="GAL4"/>
    <property type="match status" value="1"/>
</dbReference>
<proteinExistence type="predicted"/>
<dbReference type="Pfam" id="PF11951">
    <property type="entry name" value="Fungal_trans_2"/>
    <property type="match status" value="1"/>
</dbReference>
<dbReference type="Gene3D" id="4.10.240.10">
    <property type="entry name" value="Zn(2)-C6 fungal-type DNA-binding domain"/>
    <property type="match status" value="1"/>
</dbReference>
<comment type="subcellular location">
    <subcellularLocation>
        <location evidence="1">Nucleus</location>
    </subcellularLocation>
</comment>
<protein>
    <recommendedName>
        <fullName evidence="4">Zn(2)-C6 fungal-type domain-containing protein</fullName>
    </recommendedName>
</protein>
<dbReference type="PANTHER" id="PTHR37534:SF46">
    <property type="entry name" value="ZN(II)2CYS6 TRANSCRIPTION FACTOR (EUROFUNG)"/>
    <property type="match status" value="1"/>
</dbReference>
<evidence type="ECO:0000256" key="2">
    <source>
        <dbReference type="ARBA" id="ARBA00023242"/>
    </source>
</evidence>
<dbReference type="GO" id="GO:0000981">
    <property type="term" value="F:DNA-binding transcription factor activity, RNA polymerase II-specific"/>
    <property type="evidence" value="ECO:0007669"/>
    <property type="project" value="InterPro"/>
</dbReference>
<evidence type="ECO:0000313" key="6">
    <source>
        <dbReference type="Proteomes" id="UP000094112"/>
    </source>
</evidence>
<evidence type="ECO:0000313" key="5">
    <source>
        <dbReference type="EMBL" id="ODQ60890.1"/>
    </source>
</evidence>
<dbReference type="Proteomes" id="UP000094112">
    <property type="component" value="Unassembled WGS sequence"/>
</dbReference>
<sequence length="598" mass="69169">MILNELNSGKTPNNNNNDNNNSNQQKLKRSRDGCQNCKEGRIKCDKTKPICKVCQRKGLNCDYSKKLMWISVDKTDSRHPSFKNKKPPQKTTKPPTKVKKDTHLEDKIIPKIDAIEERDMLDTTEEYELLTPSRRNSEVRSRNSSIISNGDDNNNGEFIDEEYIDNLSDDFSESVQLDLDTISHHGLMKLDFQKIVESQRNFSNNFHSFPREISNIFQSQDTQNIFSHYLFVTCISLDPLNGAGPQNISEKFFVPVAVNDPATLHGILSISASQLSFSNPEYKRLSLLHKSLSYKHLYALLKDDKQSISLNALSAIICHLSIEIIQSGLQNWPVHIKALRKIVQERKKRNMKEDQLTWFLYLRIARYDNFATLTTGEKPLFKEFNAVDFKSFHPLIQNFDCIFGCPTTVLFFCSELTYIGKTIFDSKQDGKFKSLGDHLETLNYSEIGLKKRLTKLLKRNQSSINANDWNAIEKIWSSALIIHFQQAVYDSSSQQYDFEIEKENFFDALKEFVLYDSFFCSNLLWPLLKISTILIDPNDRDFLRKTIGAFFDKTNIGAFKGVLKIVDELWELIDEGTFTKPSDWWVFHEKKGWNIFLA</sequence>